<feature type="compositionally biased region" description="Polar residues" evidence="2">
    <location>
        <begin position="593"/>
        <end position="606"/>
    </location>
</feature>
<keyword evidence="1" id="KW-0539">Nucleus</keyword>
<evidence type="ECO:0000313" key="5">
    <source>
        <dbReference type="EMBL" id="KKZ60404.1"/>
    </source>
</evidence>
<evidence type="ECO:0000259" key="3">
    <source>
        <dbReference type="PROSITE" id="PS50090"/>
    </source>
</evidence>
<protein>
    <recommendedName>
        <fullName evidence="7">Myb-like domain-containing protein</fullName>
    </recommendedName>
</protein>
<dbReference type="AlphaFoldDB" id="A0A0G2IYA4"/>
<feature type="compositionally biased region" description="Pro residues" evidence="2">
    <location>
        <begin position="610"/>
        <end position="619"/>
    </location>
</feature>
<dbReference type="InterPro" id="IPR009057">
    <property type="entry name" value="Homeodomain-like_sf"/>
</dbReference>
<dbReference type="Proteomes" id="UP000034164">
    <property type="component" value="Unassembled WGS sequence"/>
</dbReference>
<dbReference type="InterPro" id="IPR001005">
    <property type="entry name" value="SANT/Myb"/>
</dbReference>
<evidence type="ECO:0000259" key="4">
    <source>
        <dbReference type="PROSITE" id="PS51294"/>
    </source>
</evidence>
<dbReference type="PROSITE" id="PS50090">
    <property type="entry name" value="MYB_LIKE"/>
    <property type="match status" value="1"/>
</dbReference>
<dbReference type="PANTHER" id="PTHR46734">
    <property type="entry name" value="TELOMERIC REPEAT-BINDING FACTOR 1 TERF1"/>
    <property type="match status" value="1"/>
</dbReference>
<proteinExistence type="predicted"/>
<feature type="region of interest" description="Disordered" evidence="2">
    <location>
        <begin position="393"/>
        <end position="472"/>
    </location>
</feature>
<feature type="domain" description="HTH myb-type" evidence="4">
    <location>
        <begin position="463"/>
        <end position="521"/>
    </location>
</feature>
<evidence type="ECO:0000256" key="2">
    <source>
        <dbReference type="SAM" id="MobiDB-lite"/>
    </source>
</evidence>
<feature type="region of interest" description="Disordered" evidence="2">
    <location>
        <begin position="260"/>
        <end position="287"/>
    </location>
</feature>
<reference evidence="6" key="1">
    <citation type="journal article" date="2015" name="PLoS Genet.">
        <title>The dynamic genome and transcriptome of the human fungal pathogen Blastomyces and close relative Emmonsia.</title>
        <authorList>
            <person name="Munoz J.F."/>
            <person name="Gauthier G.M."/>
            <person name="Desjardins C.A."/>
            <person name="Gallo J.E."/>
            <person name="Holder J."/>
            <person name="Sullivan T.D."/>
            <person name="Marty A.J."/>
            <person name="Carmen J.C."/>
            <person name="Chen Z."/>
            <person name="Ding L."/>
            <person name="Gujja S."/>
            <person name="Magrini V."/>
            <person name="Misas E."/>
            <person name="Mitreva M."/>
            <person name="Priest M."/>
            <person name="Saif S."/>
            <person name="Whiston E.A."/>
            <person name="Young S."/>
            <person name="Zeng Q."/>
            <person name="Goldman W.E."/>
            <person name="Mardis E.R."/>
            <person name="Taylor J.W."/>
            <person name="McEwen J.G."/>
            <person name="Clay O.K."/>
            <person name="Klein B.S."/>
            <person name="Cuomo C.A."/>
        </authorList>
    </citation>
    <scope>NUCLEOTIDE SEQUENCE [LARGE SCALE GENOMIC DNA]</scope>
    <source>
        <strain evidence="6">UAMH 3008</strain>
    </source>
</reference>
<feature type="domain" description="HTH myb-type" evidence="4">
    <location>
        <begin position="278"/>
        <end position="337"/>
    </location>
</feature>
<dbReference type="Gene3D" id="1.10.10.60">
    <property type="entry name" value="Homeodomain-like"/>
    <property type="match status" value="1"/>
</dbReference>
<gene>
    <name evidence="5" type="ORF">EMCG_00690</name>
</gene>
<dbReference type="SMART" id="SM00717">
    <property type="entry name" value="SANT"/>
    <property type="match status" value="2"/>
</dbReference>
<dbReference type="SUPFAM" id="SSF46689">
    <property type="entry name" value="Homeodomain-like"/>
    <property type="match status" value="2"/>
</dbReference>
<feature type="domain" description="Myb-like" evidence="3">
    <location>
        <begin position="278"/>
        <end position="330"/>
    </location>
</feature>
<comment type="caution">
    <text evidence="5">The sequence shown here is derived from an EMBL/GenBank/DDBJ whole genome shotgun (WGS) entry which is preliminary data.</text>
</comment>
<dbReference type="Gene3D" id="1.10.246.220">
    <property type="match status" value="1"/>
</dbReference>
<evidence type="ECO:0008006" key="7">
    <source>
        <dbReference type="Google" id="ProtNLM"/>
    </source>
</evidence>
<evidence type="ECO:0000256" key="1">
    <source>
        <dbReference type="ARBA" id="ARBA00023242"/>
    </source>
</evidence>
<sequence>MDLLTGMYPIPMADDPFNQLRDLPQPNNLRIPPLRDPIPSRSLKAPSPLEPNAGGTRDATKISKTSFISGNPPAKLPTLEDFLNAARTSNSASDSIYGKVSSSDPPPKTILPTFINLRAIEKLPYASFDEDVPRKRRRLDVNGDVFGEHLQLPIPKNQKETPKRPPFGPLTILNGLNEPPPNAALFPPIEPNATPTILTRPTRDTPGPQDITPGSAANERRGRRINDIIEFSIEESIEEIDESFAEHGGHLTIPEHAVSKETIEQGDKEPISPKPQSRSRKKLRKWSEEETRDLLRGVVKCGVGNWTAILAQPELKFNQRTAANLKDRFRVCCPWAYGSGQNTIEAVKTSLTEASNGSEAGLSGKILLPDPRTSRNKQELGASSTANILKPANQNANIGHSPPESPPTMPSVDGTSNLASGPPKLTSKNSQTSTSNTSPTLSSKSKSTLMSLGLREPCLSIKSNRRSRRPFTPAEDDALLKGHADHGFQWTLIRQDKRLNLMHRKATDLRDRFRTKFPHVYREGGSVTTTKNIDVVKRDTVGNDSSALADHLTPHDRDTPTISMLLSGNQLKTTPARGRSDVADSGLGKRRTSQSPSNDISSTNTADPIMLPPPPPALPDLPSITNTSLFSFQMEDGGSGGVDDGSWGDNTLPPLIWDEFT</sequence>
<dbReference type="Pfam" id="PF00249">
    <property type="entry name" value="Myb_DNA-binding"/>
    <property type="match status" value="1"/>
</dbReference>
<dbReference type="InterPro" id="IPR017930">
    <property type="entry name" value="Myb_dom"/>
</dbReference>
<dbReference type="InterPro" id="IPR052450">
    <property type="entry name" value="TRBD-Containing_Protein"/>
</dbReference>
<feature type="region of interest" description="Disordered" evidence="2">
    <location>
        <begin position="567"/>
        <end position="661"/>
    </location>
</feature>
<feature type="region of interest" description="Disordered" evidence="2">
    <location>
        <begin position="200"/>
        <end position="222"/>
    </location>
</feature>
<dbReference type="EMBL" id="LCZI01001536">
    <property type="protein sequence ID" value="KKZ60404.1"/>
    <property type="molecule type" value="Genomic_DNA"/>
</dbReference>
<dbReference type="OrthoDB" id="608866at2759"/>
<organism evidence="5 6">
    <name type="scientific">[Emmonsia] crescens</name>
    <dbReference type="NCBI Taxonomy" id="73230"/>
    <lineage>
        <taxon>Eukaryota</taxon>
        <taxon>Fungi</taxon>
        <taxon>Dikarya</taxon>
        <taxon>Ascomycota</taxon>
        <taxon>Pezizomycotina</taxon>
        <taxon>Eurotiomycetes</taxon>
        <taxon>Eurotiomycetidae</taxon>
        <taxon>Onygenales</taxon>
        <taxon>Ajellomycetaceae</taxon>
        <taxon>Emergomyces</taxon>
    </lineage>
</organism>
<feature type="compositionally biased region" description="Basic and acidic residues" evidence="2">
    <location>
        <begin position="260"/>
        <end position="271"/>
    </location>
</feature>
<dbReference type="CDD" id="cd11660">
    <property type="entry name" value="SANT_TRF"/>
    <property type="match status" value="2"/>
</dbReference>
<name>A0A0G2IYA4_9EURO</name>
<accession>A0A0G2IYA4</accession>
<dbReference type="VEuPathDB" id="FungiDB:EMCG_00690"/>
<dbReference type="PANTHER" id="PTHR46734:SF1">
    <property type="entry name" value="TELOMERIC REPEAT-BINDING FACTOR 1"/>
    <property type="match status" value="1"/>
</dbReference>
<feature type="compositionally biased region" description="Low complexity" evidence="2">
    <location>
        <begin position="424"/>
        <end position="452"/>
    </location>
</feature>
<feature type="region of interest" description="Disordered" evidence="2">
    <location>
        <begin position="14"/>
        <end position="74"/>
    </location>
</feature>
<feature type="region of interest" description="Disordered" evidence="2">
    <location>
        <begin position="354"/>
        <end position="381"/>
    </location>
</feature>
<evidence type="ECO:0000313" key="6">
    <source>
        <dbReference type="Proteomes" id="UP000034164"/>
    </source>
</evidence>
<dbReference type="PROSITE" id="PS51294">
    <property type="entry name" value="HTH_MYB"/>
    <property type="match status" value="2"/>
</dbReference>